<dbReference type="STRING" id="284040.UK15_20495"/>
<dbReference type="AlphaFoldDB" id="A0A0M2GJM4"/>
<reference evidence="2" key="1">
    <citation type="submission" date="2015-02" db="EMBL/GenBank/DDBJ databases">
        <authorList>
            <person name="Ju K.-S."/>
            <person name="Doroghazi J.R."/>
            <person name="Metcalf W."/>
        </authorList>
    </citation>
    <scope>NUCLEOTIDE SEQUENCE [LARGE SCALE GENOMIC DNA]</scope>
    <source>
        <strain evidence="2">NRRL B-16380</strain>
    </source>
</reference>
<dbReference type="EMBL" id="JYJH01000014">
    <property type="protein sequence ID" value="KJK37873.1"/>
    <property type="molecule type" value="Genomic_DNA"/>
</dbReference>
<proteinExistence type="predicted"/>
<sequence length="111" mass="11733">MCDRLTRVSRHAFRRERVTAKAAPPITKAAPAAPRATHIVVLSDDSEVDPAAEVRPPAVFLGACDEVDAEAEGEAVTPVTPVPFSKLRGSVAADPGLMSLFSSTLRGRTKP</sequence>
<evidence type="ECO:0000313" key="2">
    <source>
        <dbReference type="Proteomes" id="UP000034786"/>
    </source>
</evidence>
<name>A0A0M2GJM4_9ACTN</name>
<gene>
    <name evidence="1" type="ORF">UK15_20495</name>
</gene>
<evidence type="ECO:0000313" key="1">
    <source>
        <dbReference type="EMBL" id="KJK37873.1"/>
    </source>
</evidence>
<dbReference type="Proteomes" id="UP000034786">
    <property type="component" value="Unassembled WGS sequence"/>
</dbReference>
<comment type="caution">
    <text evidence="1">The sequence shown here is derived from an EMBL/GenBank/DDBJ whole genome shotgun (WGS) entry which is preliminary data.</text>
</comment>
<accession>A0A0M2GJM4</accession>
<keyword evidence="2" id="KW-1185">Reference proteome</keyword>
<protein>
    <submittedName>
        <fullName evidence="1">Uncharacterized protein</fullName>
    </submittedName>
</protein>
<organism evidence="1 2">
    <name type="scientific">Streptomyces variegatus</name>
    <dbReference type="NCBI Taxonomy" id="284040"/>
    <lineage>
        <taxon>Bacteria</taxon>
        <taxon>Bacillati</taxon>
        <taxon>Actinomycetota</taxon>
        <taxon>Actinomycetes</taxon>
        <taxon>Kitasatosporales</taxon>
        <taxon>Streptomycetaceae</taxon>
        <taxon>Streptomyces</taxon>
    </lineage>
</organism>